<feature type="region of interest" description="Disordered" evidence="7">
    <location>
        <begin position="58"/>
        <end position="79"/>
    </location>
</feature>
<dbReference type="Pfam" id="PF02892">
    <property type="entry name" value="zf-BED"/>
    <property type="match status" value="1"/>
</dbReference>
<dbReference type="PROSITE" id="PS50808">
    <property type="entry name" value="ZF_BED"/>
    <property type="match status" value="1"/>
</dbReference>
<dbReference type="EMBL" id="WJQU01000001">
    <property type="protein sequence ID" value="KAJ6649066.1"/>
    <property type="molecule type" value="Genomic_DNA"/>
</dbReference>
<sequence length="381" mass="43430">VDVPDVQVDVTDVQVDVPNVESSIFALESSAVQANKMNNENMEVDQSAAPGNVASFQKEQLEDKDETSGSSANVPQKKKKRYSPMWNHYTIIVDDSDAKNEWANCNYCSNNGSTSNLIRHLKHAHPGVVIVPVSEEIEIIHDSEERHHPKFEEKVKEMVAYLKEVPGKLSFTIDAWTSKNVLPFMAIRAHWINSEWVYETVLLDFWHIEGSHKGTNFGEIFLKCLERFEIPLSKVLALTMDNVSSNDTLMEFLQKRGVEIGVEFSVQEHRVRCILHILNLIVQDILECLKISLNDDEDNLIEDVDEVGLINDSTIQKTISELFERNFANNEKTETAESPGENDDEFFLHMFKRGKTTKQLKEFQQYISAPLSNAKVNVLDF</sequence>
<dbReference type="OrthoDB" id="1607513at2759"/>
<keyword evidence="3" id="KW-0862">Zinc</keyword>
<dbReference type="GO" id="GO:0009791">
    <property type="term" value="P:post-embryonic development"/>
    <property type="evidence" value="ECO:0007669"/>
    <property type="project" value="UniProtKB-ARBA"/>
</dbReference>
<feature type="domain" description="BED-type" evidence="8">
    <location>
        <begin position="80"/>
        <end position="126"/>
    </location>
</feature>
<organism evidence="9 10">
    <name type="scientific">Pseudolycoriella hygida</name>
    <dbReference type="NCBI Taxonomy" id="35572"/>
    <lineage>
        <taxon>Eukaryota</taxon>
        <taxon>Metazoa</taxon>
        <taxon>Ecdysozoa</taxon>
        <taxon>Arthropoda</taxon>
        <taxon>Hexapoda</taxon>
        <taxon>Insecta</taxon>
        <taxon>Pterygota</taxon>
        <taxon>Neoptera</taxon>
        <taxon>Endopterygota</taxon>
        <taxon>Diptera</taxon>
        <taxon>Nematocera</taxon>
        <taxon>Sciaroidea</taxon>
        <taxon>Sciaridae</taxon>
        <taxon>Pseudolycoriella</taxon>
    </lineage>
</organism>
<feature type="non-terminal residue" evidence="9">
    <location>
        <position position="1"/>
    </location>
</feature>
<evidence type="ECO:0000256" key="6">
    <source>
        <dbReference type="PROSITE-ProRule" id="PRU00027"/>
    </source>
</evidence>
<evidence type="ECO:0000256" key="5">
    <source>
        <dbReference type="ARBA" id="ARBA00023163"/>
    </source>
</evidence>
<dbReference type="PANTHER" id="PTHR46481:SF7">
    <property type="entry name" value="ZINC FINGER BED DOMAIN-CONTAINING PROTEIN RICESLEEPER 2-LIKE"/>
    <property type="match status" value="1"/>
</dbReference>
<dbReference type="SUPFAM" id="SSF57667">
    <property type="entry name" value="beta-beta-alpha zinc fingers"/>
    <property type="match status" value="1"/>
</dbReference>
<protein>
    <submittedName>
        <fullName evidence="9">AC transposase</fullName>
    </submittedName>
</protein>
<dbReference type="InterPro" id="IPR012337">
    <property type="entry name" value="RNaseH-like_sf"/>
</dbReference>
<evidence type="ECO:0000256" key="1">
    <source>
        <dbReference type="ARBA" id="ARBA00022723"/>
    </source>
</evidence>
<keyword evidence="2 6" id="KW-0863">Zinc-finger</keyword>
<evidence type="ECO:0000256" key="3">
    <source>
        <dbReference type="ARBA" id="ARBA00022833"/>
    </source>
</evidence>
<keyword evidence="5" id="KW-0804">Transcription</keyword>
<proteinExistence type="predicted"/>
<dbReference type="SUPFAM" id="SSF53098">
    <property type="entry name" value="Ribonuclease H-like"/>
    <property type="match status" value="1"/>
</dbReference>
<dbReference type="PANTHER" id="PTHR46481">
    <property type="entry name" value="ZINC FINGER BED DOMAIN-CONTAINING PROTEIN 4"/>
    <property type="match status" value="1"/>
</dbReference>
<evidence type="ECO:0000259" key="8">
    <source>
        <dbReference type="PROSITE" id="PS50808"/>
    </source>
</evidence>
<name>A0A9Q0NGF9_9DIPT</name>
<keyword evidence="10" id="KW-1185">Reference proteome</keyword>
<reference evidence="9" key="1">
    <citation type="submission" date="2022-07" db="EMBL/GenBank/DDBJ databases">
        <authorList>
            <person name="Trinca V."/>
            <person name="Uliana J.V.C."/>
            <person name="Torres T.T."/>
            <person name="Ward R.J."/>
            <person name="Monesi N."/>
        </authorList>
    </citation>
    <scope>NUCLEOTIDE SEQUENCE</scope>
    <source>
        <strain evidence="9">HSMRA1968</strain>
        <tissue evidence="9">Whole embryos</tissue>
    </source>
</reference>
<dbReference type="SMART" id="SM00614">
    <property type="entry name" value="ZnF_BED"/>
    <property type="match status" value="1"/>
</dbReference>
<evidence type="ECO:0000256" key="4">
    <source>
        <dbReference type="ARBA" id="ARBA00023015"/>
    </source>
</evidence>
<dbReference type="Proteomes" id="UP001151699">
    <property type="component" value="Chromosome A"/>
</dbReference>
<keyword evidence="4" id="KW-0805">Transcription regulation</keyword>
<evidence type="ECO:0000313" key="9">
    <source>
        <dbReference type="EMBL" id="KAJ6649066.1"/>
    </source>
</evidence>
<dbReference type="InterPro" id="IPR052035">
    <property type="entry name" value="ZnF_BED_domain_contain"/>
</dbReference>
<gene>
    <name evidence="9" type="primary">TRA1_25</name>
    <name evidence="9" type="ORF">Bhyg_04299</name>
</gene>
<dbReference type="GO" id="GO:0005634">
    <property type="term" value="C:nucleus"/>
    <property type="evidence" value="ECO:0007669"/>
    <property type="project" value="UniProtKB-SubCell"/>
</dbReference>
<comment type="caution">
    <text evidence="9">The sequence shown here is derived from an EMBL/GenBank/DDBJ whole genome shotgun (WGS) entry which is preliminary data.</text>
</comment>
<dbReference type="GO" id="GO:0003677">
    <property type="term" value="F:DNA binding"/>
    <property type="evidence" value="ECO:0007669"/>
    <property type="project" value="InterPro"/>
</dbReference>
<evidence type="ECO:0000256" key="7">
    <source>
        <dbReference type="SAM" id="MobiDB-lite"/>
    </source>
</evidence>
<evidence type="ECO:0000256" key="2">
    <source>
        <dbReference type="ARBA" id="ARBA00022771"/>
    </source>
</evidence>
<keyword evidence="1" id="KW-0479">Metal-binding</keyword>
<dbReference type="AlphaFoldDB" id="A0A9Q0NGF9"/>
<dbReference type="InterPro" id="IPR003656">
    <property type="entry name" value="Znf_BED"/>
</dbReference>
<dbReference type="GO" id="GO:0008270">
    <property type="term" value="F:zinc ion binding"/>
    <property type="evidence" value="ECO:0007669"/>
    <property type="project" value="UniProtKB-KW"/>
</dbReference>
<evidence type="ECO:0000313" key="10">
    <source>
        <dbReference type="Proteomes" id="UP001151699"/>
    </source>
</evidence>
<accession>A0A9Q0NGF9</accession>
<dbReference type="InterPro" id="IPR036236">
    <property type="entry name" value="Znf_C2H2_sf"/>
</dbReference>